<proteinExistence type="predicted"/>
<comment type="caution">
    <text evidence="1">The sequence shown here is derived from an EMBL/GenBank/DDBJ whole genome shotgun (WGS) entry which is preliminary data.</text>
</comment>
<organism evidence="1 2">
    <name type="scientific">Candidatus Scatosoma pullistercoris</name>
    <dbReference type="NCBI Taxonomy" id="2840934"/>
    <lineage>
        <taxon>Bacteria</taxon>
        <taxon>Bacillati</taxon>
        <taxon>Bacillota</taxon>
        <taxon>Clostridia</taxon>
        <taxon>Candidatus Scatosoma</taxon>
    </lineage>
</organism>
<dbReference type="Proteomes" id="UP000824081">
    <property type="component" value="Unassembled WGS sequence"/>
</dbReference>
<accession>A0A9D1MEQ5</accession>
<sequence>MLLSQIVGKNVFSGKSLKGTCRGVSISLKSRAVKYLLCSRETAQNNDYTEFSVSVGCIASVNDAVFLKRMRVSEPKNCARFFTGRPVYSEEGAYLGIASDLVMENFTATKLVTDTGKSYPAAAISALGDAVLLKREPLFPLGSIVTADLPASPDVIRAGTVISRATLKSAIASGCLIRLTLSALPAPYTTNL</sequence>
<protein>
    <submittedName>
        <fullName evidence="1">Uncharacterized protein</fullName>
    </submittedName>
</protein>
<evidence type="ECO:0000313" key="2">
    <source>
        <dbReference type="Proteomes" id="UP000824081"/>
    </source>
</evidence>
<dbReference type="AlphaFoldDB" id="A0A9D1MEQ5"/>
<reference evidence="1" key="1">
    <citation type="submission" date="2020-10" db="EMBL/GenBank/DDBJ databases">
        <authorList>
            <person name="Gilroy R."/>
        </authorList>
    </citation>
    <scope>NUCLEOTIDE SEQUENCE</scope>
    <source>
        <strain evidence="1">11687</strain>
    </source>
</reference>
<dbReference type="EMBL" id="DVMZ01000034">
    <property type="protein sequence ID" value="HIU58707.1"/>
    <property type="molecule type" value="Genomic_DNA"/>
</dbReference>
<gene>
    <name evidence="1" type="ORF">IAC57_01265</name>
</gene>
<evidence type="ECO:0000313" key="1">
    <source>
        <dbReference type="EMBL" id="HIU58707.1"/>
    </source>
</evidence>
<name>A0A9D1MEQ5_9FIRM</name>
<reference evidence="1" key="2">
    <citation type="journal article" date="2021" name="PeerJ">
        <title>Extensive microbial diversity within the chicken gut microbiome revealed by metagenomics and culture.</title>
        <authorList>
            <person name="Gilroy R."/>
            <person name="Ravi A."/>
            <person name="Getino M."/>
            <person name="Pursley I."/>
            <person name="Horton D.L."/>
            <person name="Alikhan N.F."/>
            <person name="Baker D."/>
            <person name="Gharbi K."/>
            <person name="Hall N."/>
            <person name="Watson M."/>
            <person name="Adriaenssens E.M."/>
            <person name="Foster-Nyarko E."/>
            <person name="Jarju S."/>
            <person name="Secka A."/>
            <person name="Antonio M."/>
            <person name="Oren A."/>
            <person name="Chaudhuri R.R."/>
            <person name="La Ragione R."/>
            <person name="Hildebrand F."/>
            <person name="Pallen M.J."/>
        </authorList>
    </citation>
    <scope>NUCLEOTIDE SEQUENCE</scope>
    <source>
        <strain evidence="1">11687</strain>
    </source>
</reference>